<accession>A0AAD3GYL0</accession>
<sequence>MRVATVDGLVTLFYDGSKPIFNYELNEEFNIFYRRVGSEHNWTEIWHSWPLSDECKDYIRERLSWQQVIVQEGVVEIPEMTFFGCHNILKVFFADTVTNIKLCAFMGCKNLAFVKWSLNLQLIGNHAFNNCNLSGVFIPPRCRVIRGCAFARNSNLTIFTVPQDTQVGSSIVSYSKLLERSPFGGDDAYHETNTWLKNVNNDDQFALHRVCSSFRPSLQEIIDTMKEKGGPAAFNVENSIGITPSRYLKENPYAHVTEKEIIEKYILDMMEENS</sequence>
<comment type="caution">
    <text evidence="1">The sequence shown here is derived from an EMBL/GenBank/DDBJ whole genome shotgun (WGS) entry which is preliminary data.</text>
</comment>
<dbReference type="Proteomes" id="UP001054902">
    <property type="component" value="Unassembled WGS sequence"/>
</dbReference>
<dbReference type="InterPro" id="IPR026906">
    <property type="entry name" value="LRR_5"/>
</dbReference>
<dbReference type="AlphaFoldDB" id="A0AAD3GYL0"/>
<protein>
    <recommendedName>
        <fullName evidence="3">Leucine-rich repeat domain-containing protein</fullName>
    </recommendedName>
</protein>
<reference evidence="1 2" key="1">
    <citation type="journal article" date="2021" name="Sci. Rep.">
        <title>The genome of the diatom Chaetoceros tenuissimus carries an ancient integrated fragment of an extant virus.</title>
        <authorList>
            <person name="Hongo Y."/>
            <person name="Kimura K."/>
            <person name="Takaki Y."/>
            <person name="Yoshida Y."/>
            <person name="Baba S."/>
            <person name="Kobayashi G."/>
            <person name="Nagasaki K."/>
            <person name="Hano T."/>
            <person name="Tomaru Y."/>
        </authorList>
    </citation>
    <scope>NUCLEOTIDE SEQUENCE [LARGE SCALE GENOMIC DNA]</scope>
    <source>
        <strain evidence="1 2">NIES-3715</strain>
    </source>
</reference>
<dbReference type="EMBL" id="BLLK01000019">
    <property type="protein sequence ID" value="GFH43846.1"/>
    <property type="molecule type" value="Genomic_DNA"/>
</dbReference>
<proteinExistence type="predicted"/>
<dbReference type="Gene3D" id="3.80.10.10">
    <property type="entry name" value="Ribonuclease Inhibitor"/>
    <property type="match status" value="1"/>
</dbReference>
<dbReference type="InterPro" id="IPR032675">
    <property type="entry name" value="LRR_dom_sf"/>
</dbReference>
<keyword evidence="2" id="KW-1185">Reference proteome</keyword>
<gene>
    <name evidence="1" type="ORF">CTEN210_00319</name>
</gene>
<name>A0AAD3GYL0_9STRA</name>
<evidence type="ECO:0000313" key="1">
    <source>
        <dbReference type="EMBL" id="GFH43846.1"/>
    </source>
</evidence>
<evidence type="ECO:0008006" key="3">
    <source>
        <dbReference type="Google" id="ProtNLM"/>
    </source>
</evidence>
<organism evidence="1 2">
    <name type="scientific">Chaetoceros tenuissimus</name>
    <dbReference type="NCBI Taxonomy" id="426638"/>
    <lineage>
        <taxon>Eukaryota</taxon>
        <taxon>Sar</taxon>
        <taxon>Stramenopiles</taxon>
        <taxon>Ochrophyta</taxon>
        <taxon>Bacillariophyta</taxon>
        <taxon>Coscinodiscophyceae</taxon>
        <taxon>Chaetocerotophycidae</taxon>
        <taxon>Chaetocerotales</taxon>
        <taxon>Chaetocerotaceae</taxon>
        <taxon>Chaetoceros</taxon>
    </lineage>
</organism>
<dbReference type="Pfam" id="PF13306">
    <property type="entry name" value="LRR_5"/>
    <property type="match status" value="1"/>
</dbReference>
<evidence type="ECO:0000313" key="2">
    <source>
        <dbReference type="Proteomes" id="UP001054902"/>
    </source>
</evidence>